<feature type="region of interest" description="Disordered" evidence="1">
    <location>
        <begin position="183"/>
        <end position="208"/>
    </location>
</feature>
<dbReference type="EMBL" id="ABDF02000054">
    <property type="protein sequence ID" value="EHK21933.1"/>
    <property type="molecule type" value="Genomic_DNA"/>
</dbReference>
<dbReference type="GeneID" id="25791688"/>
<feature type="region of interest" description="Disordered" evidence="1">
    <location>
        <begin position="236"/>
        <end position="264"/>
    </location>
</feature>
<name>G9MUE0_HYPVG</name>
<gene>
    <name evidence="2" type="ORF">TRIVIDRAFT_222603</name>
</gene>
<dbReference type="VEuPathDB" id="FungiDB:TRIVIDRAFT_222603"/>
<dbReference type="Proteomes" id="UP000007115">
    <property type="component" value="Unassembled WGS sequence"/>
</dbReference>
<accession>G9MUE0</accession>
<dbReference type="AlphaFoldDB" id="G9MUE0"/>
<proteinExistence type="predicted"/>
<dbReference type="HOGENOM" id="CLU_1053950_0_0_1"/>
<evidence type="ECO:0000313" key="2">
    <source>
        <dbReference type="EMBL" id="EHK21933.1"/>
    </source>
</evidence>
<dbReference type="InParanoid" id="G9MUE0"/>
<organism evidence="2 3">
    <name type="scientific">Hypocrea virens (strain Gv29-8 / FGSC 10586)</name>
    <name type="common">Gliocladium virens</name>
    <name type="synonym">Trichoderma virens</name>
    <dbReference type="NCBI Taxonomy" id="413071"/>
    <lineage>
        <taxon>Eukaryota</taxon>
        <taxon>Fungi</taxon>
        <taxon>Dikarya</taxon>
        <taxon>Ascomycota</taxon>
        <taxon>Pezizomycotina</taxon>
        <taxon>Sordariomycetes</taxon>
        <taxon>Hypocreomycetidae</taxon>
        <taxon>Hypocreales</taxon>
        <taxon>Hypocreaceae</taxon>
        <taxon>Trichoderma</taxon>
    </lineage>
</organism>
<keyword evidence="3" id="KW-1185">Reference proteome</keyword>
<feature type="compositionally biased region" description="Basic and acidic residues" evidence="1">
    <location>
        <begin position="248"/>
        <end position="264"/>
    </location>
</feature>
<sequence>MSSNETLENYLAVYFLRNSCANCAHTKSVFGHSLSQLHYYYSYDIDLSVRKLLTARLARIGFHKEVVISGSVIKDVIERRPSVSSFKMQPMTEKADNSTGPPANFSEKGIDTEKHKIERCLCGPNPQQNPRESGVDRNGDDFVLPEANGKSKCASKLTDNACHKVESQGCSFLVVDGPWHDVPLSSDDEKGDSPYTTKMNTKDSEAEKQMARDWYDVSHGDENTRIEDDYINLGSEYGSGVSDDWDERTEHVGSRDSRPKKVRQ</sequence>
<dbReference type="RefSeq" id="XP_013956127.1">
    <property type="nucleotide sequence ID" value="XM_014100652.1"/>
</dbReference>
<protein>
    <submittedName>
        <fullName evidence="2">Uncharacterized protein</fullName>
    </submittedName>
</protein>
<comment type="caution">
    <text evidence="2">The sequence shown here is derived from an EMBL/GenBank/DDBJ whole genome shotgun (WGS) entry which is preliminary data.</text>
</comment>
<reference evidence="2 3" key="1">
    <citation type="journal article" date="2011" name="Genome Biol.">
        <title>Comparative genome sequence analysis underscores mycoparasitism as the ancestral life style of Trichoderma.</title>
        <authorList>
            <person name="Kubicek C.P."/>
            <person name="Herrera-Estrella A."/>
            <person name="Seidl-Seiboth V."/>
            <person name="Martinez D.A."/>
            <person name="Druzhinina I.S."/>
            <person name="Thon M."/>
            <person name="Zeilinger S."/>
            <person name="Casas-Flores S."/>
            <person name="Horwitz B.A."/>
            <person name="Mukherjee P.K."/>
            <person name="Mukherjee M."/>
            <person name="Kredics L."/>
            <person name="Alcaraz L.D."/>
            <person name="Aerts A."/>
            <person name="Antal Z."/>
            <person name="Atanasova L."/>
            <person name="Cervantes-Badillo M.G."/>
            <person name="Challacombe J."/>
            <person name="Chertkov O."/>
            <person name="McCluskey K."/>
            <person name="Coulpier F."/>
            <person name="Deshpande N."/>
            <person name="von Doehren H."/>
            <person name="Ebbole D.J."/>
            <person name="Esquivel-Naranjo E.U."/>
            <person name="Fekete E."/>
            <person name="Flipphi M."/>
            <person name="Glaser F."/>
            <person name="Gomez-Rodriguez E.Y."/>
            <person name="Gruber S."/>
            <person name="Han C."/>
            <person name="Henrissat B."/>
            <person name="Hermosa R."/>
            <person name="Hernandez-Onate M."/>
            <person name="Karaffa L."/>
            <person name="Kosti I."/>
            <person name="Le Crom S."/>
            <person name="Lindquist E."/>
            <person name="Lucas S."/>
            <person name="Luebeck M."/>
            <person name="Luebeck P.S."/>
            <person name="Margeot A."/>
            <person name="Metz B."/>
            <person name="Misra M."/>
            <person name="Nevalainen H."/>
            <person name="Omann M."/>
            <person name="Packer N."/>
            <person name="Perrone G."/>
            <person name="Uresti-Rivera E.E."/>
            <person name="Salamov A."/>
            <person name="Schmoll M."/>
            <person name="Seiboth B."/>
            <person name="Shapiro H."/>
            <person name="Sukno S."/>
            <person name="Tamayo-Ramos J.A."/>
            <person name="Tisch D."/>
            <person name="Wiest A."/>
            <person name="Wilkinson H.H."/>
            <person name="Zhang M."/>
            <person name="Coutinho P.M."/>
            <person name="Kenerley C.M."/>
            <person name="Monte E."/>
            <person name="Baker S.E."/>
            <person name="Grigoriev I.V."/>
        </authorList>
    </citation>
    <scope>NUCLEOTIDE SEQUENCE [LARGE SCALE GENOMIC DNA]</scope>
    <source>
        <strain evidence="3">Gv29-8 / FGSC 10586</strain>
    </source>
</reference>
<evidence type="ECO:0000313" key="3">
    <source>
        <dbReference type="Proteomes" id="UP000007115"/>
    </source>
</evidence>
<evidence type="ECO:0000256" key="1">
    <source>
        <dbReference type="SAM" id="MobiDB-lite"/>
    </source>
</evidence>